<dbReference type="PATRIC" id="fig|28092.6.peg.1054"/>
<dbReference type="Proteomes" id="UP000033618">
    <property type="component" value="Unassembled WGS sequence"/>
</dbReference>
<dbReference type="InterPro" id="IPR045632">
    <property type="entry name" value="DUF6314"/>
</dbReference>
<name>A0A0F5K3H3_9BURK</name>
<comment type="caution">
    <text evidence="2">The sequence shown here is derived from an EMBL/GenBank/DDBJ whole genome shotgun (WGS) entry which is preliminary data.</text>
</comment>
<dbReference type="AlphaFoldDB" id="A0A0F5K3H3"/>
<feature type="domain" description="DUF6314" evidence="1">
    <location>
        <begin position="17"/>
        <end position="165"/>
    </location>
</feature>
<proteinExistence type="predicted"/>
<evidence type="ECO:0000313" key="2">
    <source>
        <dbReference type="EMBL" id="KKB64666.1"/>
    </source>
</evidence>
<accession>A0A0F5K3H3</accession>
<dbReference type="RefSeq" id="WP_046152260.1">
    <property type="nucleotide sequence ID" value="NZ_CADFGU010000005.1"/>
</dbReference>
<protein>
    <recommendedName>
        <fullName evidence="1">DUF6314 domain-containing protein</fullName>
    </recommendedName>
</protein>
<reference evidence="2 3" key="1">
    <citation type="submission" date="2015-03" db="EMBL/GenBank/DDBJ databases">
        <title>Draft Genome Sequence of Burkholderia andropogonis type strain ICMP2807, isolated from Sorghum bicolor.</title>
        <authorList>
            <person name="Lopes-Santos L."/>
            <person name="Castro D.B."/>
            <person name="Ottoboni L.M."/>
            <person name="Park D."/>
            <person name="Weirc B.S."/>
            <person name="Destefano S.A."/>
        </authorList>
    </citation>
    <scope>NUCLEOTIDE SEQUENCE [LARGE SCALE GENOMIC DNA]</scope>
    <source>
        <strain evidence="2 3">ICMP2807</strain>
    </source>
</reference>
<evidence type="ECO:0000313" key="3">
    <source>
        <dbReference type="Proteomes" id="UP000033618"/>
    </source>
</evidence>
<dbReference type="Pfam" id="PF19834">
    <property type="entry name" value="DUF6314"/>
    <property type="match status" value="1"/>
</dbReference>
<gene>
    <name evidence="2" type="ORF">WM40_04445</name>
</gene>
<dbReference type="EMBL" id="LAQU01000003">
    <property type="protein sequence ID" value="KKB64666.1"/>
    <property type="molecule type" value="Genomic_DNA"/>
</dbReference>
<keyword evidence="3" id="KW-1185">Reference proteome</keyword>
<organism evidence="2 3">
    <name type="scientific">Robbsia andropogonis</name>
    <dbReference type="NCBI Taxonomy" id="28092"/>
    <lineage>
        <taxon>Bacteria</taxon>
        <taxon>Pseudomonadati</taxon>
        <taxon>Pseudomonadota</taxon>
        <taxon>Betaproteobacteria</taxon>
        <taxon>Burkholderiales</taxon>
        <taxon>Burkholderiaceae</taxon>
        <taxon>Robbsia</taxon>
    </lineage>
</organism>
<evidence type="ECO:0000259" key="1">
    <source>
        <dbReference type="Pfam" id="PF19834"/>
    </source>
</evidence>
<dbReference type="OrthoDB" id="8718325at2"/>
<sequence>MTDWIDDAAVPAWFAALRGRWRLRRVVLAWRAPDSGPRERPISASGPDAVVPGVLSSPSIEARLTGEVTLSTAQSDLALHYVESGVLRLRHGHPLQSTRRYLYRCETGGDGHTLAIDFADGPSSGQPFVRLPWPALQERDAADGEDLHVCGADRYHVRYRFEKKRRDTTSDESGGMSMSRPDGVAIAWSRLKMRKEDTEISESDEVLPRWNRIVQRTRVRGPKKDYAIVSILDRIDTSG</sequence>